<keyword evidence="4" id="KW-1185">Reference proteome</keyword>
<evidence type="ECO:0000256" key="1">
    <source>
        <dbReference type="ARBA" id="ARBA00022679"/>
    </source>
</evidence>
<organism evidence="3 4">
    <name type="scientific">Nocardiopsis mwathae</name>
    <dbReference type="NCBI Taxonomy" id="1472723"/>
    <lineage>
        <taxon>Bacteria</taxon>
        <taxon>Bacillati</taxon>
        <taxon>Actinomycetota</taxon>
        <taxon>Actinomycetes</taxon>
        <taxon>Streptosporangiales</taxon>
        <taxon>Nocardiopsidaceae</taxon>
        <taxon>Nocardiopsis</taxon>
    </lineage>
</organism>
<gene>
    <name evidence="3" type="ORF">HNR23_000165</name>
</gene>
<dbReference type="EMBL" id="JACHDS010000001">
    <property type="protein sequence ID" value="MBB6170105.1"/>
    <property type="molecule type" value="Genomic_DNA"/>
</dbReference>
<dbReference type="SUPFAM" id="SSF53756">
    <property type="entry name" value="UDP-Glycosyltransferase/glycogen phosphorylase"/>
    <property type="match status" value="1"/>
</dbReference>
<evidence type="ECO:0000259" key="2">
    <source>
        <dbReference type="Pfam" id="PF00534"/>
    </source>
</evidence>
<protein>
    <submittedName>
        <fullName evidence="3">Glycosyltransferase involved in cell wall biosynthesis</fullName>
    </submittedName>
</protein>
<dbReference type="GO" id="GO:0016757">
    <property type="term" value="F:glycosyltransferase activity"/>
    <property type="evidence" value="ECO:0007669"/>
    <property type="project" value="InterPro"/>
</dbReference>
<evidence type="ECO:0000313" key="3">
    <source>
        <dbReference type="EMBL" id="MBB6170105.1"/>
    </source>
</evidence>
<dbReference type="PANTHER" id="PTHR12526">
    <property type="entry name" value="GLYCOSYLTRANSFERASE"/>
    <property type="match status" value="1"/>
</dbReference>
<sequence length="401" mass="44167">MRITFLIGNIYGMGGTIRATSSLANGLCAEHDVEIVSLAQNAAEPFFPIDPRVRLHTLTHSRGWTERPEPAPEIAELEPMPAEHVPGSEAERANVFNAATEREVRRYLDRVEADVVVATSPGLNSLLAKFGRPDYLRIGQEHENLGQRDEGVRAHIRDVHTTLDGVTVLTDADRAEYAAFVDAPDEWAVTMPNPLPERLYATSRLTNPIIATAGRLVPVKQYPLLVRAFAAVADKHPDWQLRIYGRGAEKAAIRAAIDEHGLHGRVALMGRTPAITDEFAKASIVAVSSAQEGFGMTIVEAFAVGVPVVSFDCPFGPRELITDGHNGLLVADQDVDALSAGLLRLVEDADERRRLGAATAETAARFHIDTVTARWERYLEGHPARRRKPSVWSRIVRPWRR</sequence>
<accession>A0A7X0D3I5</accession>
<dbReference type="InterPro" id="IPR001296">
    <property type="entry name" value="Glyco_trans_1"/>
</dbReference>
<evidence type="ECO:0000313" key="4">
    <source>
        <dbReference type="Proteomes" id="UP000546642"/>
    </source>
</evidence>
<comment type="caution">
    <text evidence="3">The sequence shown here is derived from an EMBL/GenBank/DDBJ whole genome shotgun (WGS) entry which is preliminary data.</text>
</comment>
<dbReference type="Proteomes" id="UP000546642">
    <property type="component" value="Unassembled WGS sequence"/>
</dbReference>
<reference evidence="3 4" key="1">
    <citation type="submission" date="2020-08" db="EMBL/GenBank/DDBJ databases">
        <title>Sequencing the genomes of 1000 actinobacteria strains.</title>
        <authorList>
            <person name="Klenk H.-P."/>
        </authorList>
    </citation>
    <scope>NUCLEOTIDE SEQUENCE [LARGE SCALE GENOMIC DNA]</scope>
    <source>
        <strain evidence="3 4">DSM 46659</strain>
    </source>
</reference>
<feature type="domain" description="Glycosyl transferase family 1" evidence="2">
    <location>
        <begin position="205"/>
        <end position="360"/>
    </location>
</feature>
<dbReference type="CDD" id="cd03820">
    <property type="entry name" value="GT4_AmsD-like"/>
    <property type="match status" value="1"/>
</dbReference>
<name>A0A7X0D3I5_9ACTN</name>
<dbReference type="Pfam" id="PF00534">
    <property type="entry name" value="Glycos_transf_1"/>
    <property type="match status" value="1"/>
</dbReference>
<proteinExistence type="predicted"/>
<dbReference type="PANTHER" id="PTHR12526:SF627">
    <property type="entry name" value="D-RHAMNOSYLTRANSFERASE WBPZ"/>
    <property type="match status" value="1"/>
</dbReference>
<keyword evidence="1 3" id="KW-0808">Transferase</keyword>
<dbReference type="AlphaFoldDB" id="A0A7X0D3I5"/>
<dbReference type="Gene3D" id="3.40.50.2000">
    <property type="entry name" value="Glycogen Phosphorylase B"/>
    <property type="match status" value="2"/>
</dbReference>
<dbReference type="RefSeq" id="WP_184072516.1">
    <property type="nucleotide sequence ID" value="NZ_JACHDS010000001.1"/>
</dbReference>